<evidence type="ECO:0000259" key="10">
    <source>
        <dbReference type="PROSITE" id="PS51068"/>
    </source>
</evidence>
<evidence type="ECO:0000256" key="3">
    <source>
        <dbReference type="ARBA" id="ARBA00022763"/>
    </source>
</evidence>
<dbReference type="InterPro" id="IPR012319">
    <property type="entry name" value="FPG_cat"/>
</dbReference>
<comment type="caution">
    <text evidence="11">The sequence shown here is derived from an EMBL/GenBank/DDBJ whole genome shotgun (WGS) entry which is preliminary data.</text>
</comment>
<dbReference type="RefSeq" id="WP_408085090.1">
    <property type="nucleotide sequence ID" value="NZ_JBELPZ010000009.1"/>
</dbReference>
<keyword evidence="8" id="KW-0511">Multifunctional enzyme</keyword>
<accession>A0ABW8Z0B5</accession>
<organism evidence="11 12">
    <name type="scientific">Flavobacterium rhizosphaerae</name>
    <dbReference type="NCBI Taxonomy" id="3163298"/>
    <lineage>
        <taxon>Bacteria</taxon>
        <taxon>Pseudomonadati</taxon>
        <taxon>Bacteroidota</taxon>
        <taxon>Flavobacteriia</taxon>
        <taxon>Flavobacteriales</taxon>
        <taxon>Flavobacteriaceae</taxon>
        <taxon>Flavobacterium</taxon>
    </lineage>
</organism>
<proteinExistence type="inferred from homology"/>
<dbReference type="SMART" id="SM00898">
    <property type="entry name" value="Fapy_DNA_glyco"/>
    <property type="match status" value="1"/>
</dbReference>
<protein>
    <submittedName>
        <fullName evidence="11">Endonuclease</fullName>
    </submittedName>
</protein>
<dbReference type="InterPro" id="IPR035937">
    <property type="entry name" value="FPG_N"/>
</dbReference>
<keyword evidence="7" id="KW-0456">Lyase</keyword>
<keyword evidence="4" id="KW-0378">Hydrolase</keyword>
<keyword evidence="11" id="KW-0255">Endonuclease</keyword>
<keyword evidence="11" id="KW-0540">Nuclease</keyword>
<evidence type="ECO:0000313" key="12">
    <source>
        <dbReference type="Proteomes" id="UP001629156"/>
    </source>
</evidence>
<evidence type="ECO:0000256" key="4">
    <source>
        <dbReference type="ARBA" id="ARBA00022801"/>
    </source>
</evidence>
<feature type="domain" description="Formamidopyrimidine-DNA glycosylase catalytic" evidence="10">
    <location>
        <begin position="2"/>
        <end position="89"/>
    </location>
</feature>
<keyword evidence="6" id="KW-0234">DNA repair</keyword>
<gene>
    <name evidence="11" type="ORF">ABS766_10440</name>
</gene>
<evidence type="ECO:0000256" key="1">
    <source>
        <dbReference type="ARBA" id="ARBA00001668"/>
    </source>
</evidence>
<sequence length="243" mass="28042">MPEGPSILIAKAQMTEFIGHKVITAAGNAKIDIPRLENKKLEDIKTWGKHLLLCFDGFTIRIHFLLFGTYRINETKEAKLRLGLTFATGAINIYTASVKVLEGNVNSYYDWSADVMQEEWDEKSALKKLSNKPNMLICDALLEQDIFSGVGNIIKNEVLYRVYVHPESITGQIPPDKLRQIAEEARVYSFDFLRWKNEGTLKKHWLAHTKKICKRCDLPMHKHYTGTKKRRSFFCTNCQKLYI</sequence>
<dbReference type="Gene3D" id="3.20.190.10">
    <property type="entry name" value="MutM-like, N-terminal"/>
    <property type="match status" value="1"/>
</dbReference>
<keyword evidence="9" id="KW-0326">Glycosidase</keyword>
<reference evidence="11 12" key="1">
    <citation type="submission" date="2024-06" db="EMBL/GenBank/DDBJ databases">
        <authorList>
            <person name="Kaempfer P."/>
            <person name="Viver T."/>
        </authorList>
    </citation>
    <scope>NUCLEOTIDE SEQUENCE [LARGE SCALE GENOMIC DNA]</scope>
    <source>
        <strain evidence="11 12">ST-119</strain>
    </source>
</reference>
<dbReference type="Gene3D" id="1.10.8.50">
    <property type="match status" value="1"/>
</dbReference>
<dbReference type="EMBL" id="JBELPZ010000009">
    <property type="protein sequence ID" value="MFL9844835.1"/>
    <property type="molecule type" value="Genomic_DNA"/>
</dbReference>
<evidence type="ECO:0000256" key="7">
    <source>
        <dbReference type="ARBA" id="ARBA00023239"/>
    </source>
</evidence>
<comment type="catalytic activity">
    <reaction evidence="1">
        <text>Hydrolysis of DNA containing ring-opened 7-methylguanine residues, releasing 2,6-diamino-4-hydroxy-5-(N-methyl)formamidopyrimidine.</text>
        <dbReference type="EC" id="3.2.2.23"/>
    </reaction>
</comment>
<keyword evidence="12" id="KW-1185">Reference proteome</keyword>
<evidence type="ECO:0000256" key="9">
    <source>
        <dbReference type="ARBA" id="ARBA00023295"/>
    </source>
</evidence>
<dbReference type="SUPFAM" id="SSF46946">
    <property type="entry name" value="S13-like H2TH domain"/>
    <property type="match status" value="1"/>
</dbReference>
<name>A0ABW8Z0B5_9FLAO</name>
<dbReference type="SMART" id="SM01232">
    <property type="entry name" value="H2TH"/>
    <property type="match status" value="1"/>
</dbReference>
<dbReference type="PANTHER" id="PTHR22993">
    <property type="entry name" value="FORMAMIDOPYRIMIDINE-DNA GLYCOSYLASE"/>
    <property type="match status" value="1"/>
</dbReference>
<dbReference type="PANTHER" id="PTHR22993:SF9">
    <property type="entry name" value="FORMAMIDOPYRIMIDINE-DNA GLYCOSYLASE"/>
    <property type="match status" value="1"/>
</dbReference>
<evidence type="ECO:0000256" key="8">
    <source>
        <dbReference type="ARBA" id="ARBA00023268"/>
    </source>
</evidence>
<dbReference type="InterPro" id="IPR015886">
    <property type="entry name" value="H2TH_FPG"/>
</dbReference>
<evidence type="ECO:0000256" key="5">
    <source>
        <dbReference type="ARBA" id="ARBA00023125"/>
    </source>
</evidence>
<evidence type="ECO:0000256" key="6">
    <source>
        <dbReference type="ARBA" id="ARBA00023204"/>
    </source>
</evidence>
<dbReference type="InterPro" id="IPR010979">
    <property type="entry name" value="Ribosomal_uS13-like_H2TH"/>
</dbReference>
<comment type="similarity">
    <text evidence="2">Belongs to the FPG family.</text>
</comment>
<dbReference type="GO" id="GO:0004519">
    <property type="term" value="F:endonuclease activity"/>
    <property type="evidence" value="ECO:0007669"/>
    <property type="project" value="UniProtKB-KW"/>
</dbReference>
<evidence type="ECO:0000313" key="11">
    <source>
        <dbReference type="EMBL" id="MFL9844835.1"/>
    </source>
</evidence>
<dbReference type="Pfam" id="PF06831">
    <property type="entry name" value="H2TH"/>
    <property type="match status" value="1"/>
</dbReference>
<keyword evidence="5" id="KW-0238">DNA-binding</keyword>
<dbReference type="SUPFAM" id="SSF81624">
    <property type="entry name" value="N-terminal domain of MutM-like DNA repair proteins"/>
    <property type="match status" value="1"/>
</dbReference>
<keyword evidence="3" id="KW-0227">DNA damage</keyword>
<dbReference type="Proteomes" id="UP001629156">
    <property type="component" value="Unassembled WGS sequence"/>
</dbReference>
<evidence type="ECO:0000256" key="2">
    <source>
        <dbReference type="ARBA" id="ARBA00009409"/>
    </source>
</evidence>
<dbReference type="PROSITE" id="PS51068">
    <property type="entry name" value="FPG_CAT"/>
    <property type="match status" value="1"/>
</dbReference>